<protein>
    <submittedName>
        <fullName evidence="2">Uncharacterized protein</fullName>
    </submittedName>
</protein>
<dbReference type="OrthoDB" id="5116003at2"/>
<evidence type="ECO:0000313" key="2">
    <source>
        <dbReference type="EMBL" id="RZU62823.1"/>
    </source>
</evidence>
<evidence type="ECO:0000313" key="3">
    <source>
        <dbReference type="Proteomes" id="UP000292685"/>
    </source>
</evidence>
<name>A0A4Q8AGI5_9MICC</name>
<dbReference type="InterPro" id="IPR006311">
    <property type="entry name" value="TAT_signal"/>
</dbReference>
<evidence type="ECO:0000256" key="1">
    <source>
        <dbReference type="SAM" id="MobiDB-lite"/>
    </source>
</evidence>
<feature type="compositionally biased region" description="Polar residues" evidence="1">
    <location>
        <begin position="66"/>
        <end position="76"/>
    </location>
</feature>
<organism evidence="2 3">
    <name type="scientific">Zhihengliuella halotolerans</name>
    <dbReference type="NCBI Taxonomy" id="370736"/>
    <lineage>
        <taxon>Bacteria</taxon>
        <taxon>Bacillati</taxon>
        <taxon>Actinomycetota</taxon>
        <taxon>Actinomycetes</taxon>
        <taxon>Micrococcales</taxon>
        <taxon>Micrococcaceae</taxon>
        <taxon>Zhihengliuella</taxon>
    </lineage>
</organism>
<feature type="region of interest" description="Disordered" evidence="1">
    <location>
        <begin position="66"/>
        <end position="99"/>
    </location>
</feature>
<sequence length="262" mass="26363">MNLSTPTYAASDQGLDRRSVVTAAAWSVPVIAAAVAAPMAAASGTSTSCAVIPVGGFEVIGGTLSSNGSIGSSPETDGNFGTGWTPAKEPAGDSSTGYTQTDYAVAPAPASWWQGGGEVAEPGFLSLDDHNNTDGASQEPVTVALQFAVDVTAGTTYDFVLPIYTAAGYLGTQHLDVSITGAGVSLPGVVQGYVGDKSISVVPAAVEDYPVLGASQTPAVSFTPSSSGLVFFAYTFTLSYVSGGARQNADMLVQAPQLTSCV</sequence>
<gene>
    <name evidence="2" type="ORF">EV380_2428</name>
</gene>
<dbReference type="AlphaFoldDB" id="A0A4Q8AGI5"/>
<proteinExistence type="predicted"/>
<dbReference type="RefSeq" id="WP_130451340.1">
    <property type="nucleotide sequence ID" value="NZ_SHLA01000001.1"/>
</dbReference>
<dbReference type="EMBL" id="SHLA01000001">
    <property type="protein sequence ID" value="RZU62823.1"/>
    <property type="molecule type" value="Genomic_DNA"/>
</dbReference>
<reference evidence="2 3" key="1">
    <citation type="submission" date="2019-02" db="EMBL/GenBank/DDBJ databases">
        <title>Sequencing the genomes of 1000 actinobacteria strains.</title>
        <authorList>
            <person name="Klenk H.-P."/>
        </authorList>
    </citation>
    <scope>NUCLEOTIDE SEQUENCE [LARGE SCALE GENOMIC DNA]</scope>
    <source>
        <strain evidence="2 3">DSM 17364</strain>
    </source>
</reference>
<comment type="caution">
    <text evidence="2">The sequence shown here is derived from an EMBL/GenBank/DDBJ whole genome shotgun (WGS) entry which is preliminary data.</text>
</comment>
<dbReference type="Proteomes" id="UP000292685">
    <property type="component" value="Unassembled WGS sequence"/>
</dbReference>
<dbReference type="PROSITE" id="PS51318">
    <property type="entry name" value="TAT"/>
    <property type="match status" value="1"/>
</dbReference>
<keyword evidence="3" id="KW-1185">Reference proteome</keyword>
<accession>A0A4Q8AGI5</accession>